<dbReference type="Gene3D" id="2.10.25.10">
    <property type="entry name" value="Laminin"/>
    <property type="match status" value="1"/>
</dbReference>
<sequence length="339" mass="35004">MRLLIFLSCFLTAALAQSDVTIEPNVLVSRPGVCKGSGRTTDCTKFGADYSCVAVESNIPGMEVLSQCVRGKACGSNINGKCPTFTSWPAKMRVVQPICAFTEVPNCENALNADGTSIVTANSNKTVACFGATFVSGNATKTVNGIYKCVDQKMYQDRAMGYLDLTEKHLHACAGNVTTNSNGVQTTLGLCNAHGTCTPTLPLGREYGCLCNSGYSTKDKCLVPVGNVCDGFGQCGSNGACNPKTGQCVCKPGATGDQCALCDVSAPKEDVCNGHGNCGIDGKCLCSPGREGLHCETVSKPPPTSKVPQAAGTDAIVSPLSNSAAAATLSLVSLVILLV</sequence>
<dbReference type="InterPro" id="IPR000742">
    <property type="entry name" value="EGF"/>
</dbReference>
<comment type="caution">
    <text evidence="4">The sequence shown here is derived from an EMBL/GenBank/DDBJ whole genome shotgun (WGS) entry which is preliminary data.</text>
</comment>
<evidence type="ECO:0000259" key="3">
    <source>
        <dbReference type="PROSITE" id="PS50026"/>
    </source>
</evidence>
<feature type="signal peptide" evidence="2">
    <location>
        <begin position="1"/>
        <end position="16"/>
    </location>
</feature>
<keyword evidence="1" id="KW-0245">EGF-like domain</keyword>
<evidence type="ECO:0000256" key="1">
    <source>
        <dbReference type="PROSITE-ProRule" id="PRU00076"/>
    </source>
</evidence>
<feature type="domain" description="EGF-like" evidence="3">
    <location>
        <begin position="225"/>
        <end position="260"/>
    </location>
</feature>
<gene>
    <name evidence="4" type="ORF">Ae201684_003532</name>
</gene>
<accession>A0A6G0XLJ8</accession>
<dbReference type="VEuPathDB" id="FungiDB:AeMF1_015726"/>
<dbReference type="PROSITE" id="PS01186">
    <property type="entry name" value="EGF_2"/>
    <property type="match status" value="1"/>
</dbReference>
<proteinExistence type="predicted"/>
<feature type="domain" description="EGF-like" evidence="3">
    <location>
        <begin position="263"/>
        <end position="296"/>
    </location>
</feature>
<name>A0A6G0XLJ8_9STRA</name>
<keyword evidence="2" id="KW-0732">Signal</keyword>
<dbReference type="SMART" id="SM00181">
    <property type="entry name" value="EGF"/>
    <property type="match status" value="3"/>
</dbReference>
<dbReference type="Proteomes" id="UP000481153">
    <property type="component" value="Unassembled WGS sequence"/>
</dbReference>
<dbReference type="AlphaFoldDB" id="A0A6G0XLJ8"/>
<organism evidence="4 5">
    <name type="scientific">Aphanomyces euteiches</name>
    <dbReference type="NCBI Taxonomy" id="100861"/>
    <lineage>
        <taxon>Eukaryota</taxon>
        <taxon>Sar</taxon>
        <taxon>Stramenopiles</taxon>
        <taxon>Oomycota</taxon>
        <taxon>Saprolegniomycetes</taxon>
        <taxon>Saprolegniales</taxon>
        <taxon>Verrucalvaceae</taxon>
        <taxon>Aphanomyces</taxon>
    </lineage>
</organism>
<dbReference type="PROSITE" id="PS50026">
    <property type="entry name" value="EGF_3"/>
    <property type="match status" value="2"/>
</dbReference>
<evidence type="ECO:0000313" key="5">
    <source>
        <dbReference type="Proteomes" id="UP000481153"/>
    </source>
</evidence>
<dbReference type="CDD" id="cd00055">
    <property type="entry name" value="EGF_Lam"/>
    <property type="match status" value="1"/>
</dbReference>
<reference evidence="4 5" key="1">
    <citation type="submission" date="2019-07" db="EMBL/GenBank/DDBJ databases">
        <title>Genomics analysis of Aphanomyces spp. identifies a new class of oomycete effector associated with host adaptation.</title>
        <authorList>
            <person name="Gaulin E."/>
        </authorList>
    </citation>
    <scope>NUCLEOTIDE SEQUENCE [LARGE SCALE GENOMIC DNA]</scope>
    <source>
        <strain evidence="4 5">ATCC 201684</strain>
    </source>
</reference>
<protein>
    <recommendedName>
        <fullName evidence="3">EGF-like domain-containing protein</fullName>
    </recommendedName>
</protein>
<feature type="disulfide bond" evidence="1">
    <location>
        <begin position="250"/>
        <end position="259"/>
    </location>
</feature>
<dbReference type="PROSITE" id="PS00022">
    <property type="entry name" value="EGF_1"/>
    <property type="match status" value="2"/>
</dbReference>
<keyword evidence="5" id="KW-1185">Reference proteome</keyword>
<keyword evidence="1" id="KW-1015">Disulfide bond</keyword>
<dbReference type="InterPro" id="IPR002049">
    <property type="entry name" value="LE_dom"/>
</dbReference>
<feature type="disulfide bond" evidence="1">
    <location>
        <begin position="286"/>
        <end position="295"/>
    </location>
</feature>
<dbReference type="Pfam" id="PF23106">
    <property type="entry name" value="EGF_Teneurin"/>
    <property type="match status" value="1"/>
</dbReference>
<feature type="chain" id="PRO_5026021849" description="EGF-like domain-containing protein" evidence="2">
    <location>
        <begin position="17"/>
        <end position="339"/>
    </location>
</feature>
<evidence type="ECO:0000313" key="4">
    <source>
        <dbReference type="EMBL" id="KAF0741243.1"/>
    </source>
</evidence>
<comment type="caution">
    <text evidence="1">Lacks conserved residue(s) required for the propagation of feature annotation.</text>
</comment>
<dbReference type="EMBL" id="VJMJ01000038">
    <property type="protein sequence ID" value="KAF0741243.1"/>
    <property type="molecule type" value="Genomic_DNA"/>
</dbReference>
<evidence type="ECO:0000256" key="2">
    <source>
        <dbReference type="SAM" id="SignalP"/>
    </source>
</evidence>